<dbReference type="GeneTree" id="ENSGT01140000284263"/>
<dbReference type="SUPFAM" id="SSF56219">
    <property type="entry name" value="DNase I-like"/>
    <property type="match status" value="1"/>
</dbReference>
<dbReference type="Gene3D" id="3.60.10.10">
    <property type="entry name" value="Endonuclease/exonuclease/phosphatase"/>
    <property type="match status" value="1"/>
</dbReference>
<reference evidence="1" key="1">
    <citation type="submission" date="2023-05" db="EMBL/GenBank/DDBJ databases">
        <title>High-quality long-read genome of Scophthalmus maximus.</title>
        <authorList>
            <person name="Lien S."/>
            <person name="Martinez P."/>
        </authorList>
    </citation>
    <scope>NUCLEOTIDE SEQUENCE [LARGE SCALE GENOMIC DNA]</scope>
</reference>
<dbReference type="AlphaFoldDB" id="A0A8D3AM46"/>
<evidence type="ECO:0008006" key="3">
    <source>
        <dbReference type="Google" id="ProtNLM"/>
    </source>
</evidence>
<dbReference type="InterPro" id="IPR036691">
    <property type="entry name" value="Endo/exonu/phosph_ase_sf"/>
</dbReference>
<sequence>RKSCLGKFSTVQLSFRNMQCKSRKLRDGWISQPFHSNYNSKEQGTSILLSKTTPYSNKSTVTDPEGCFIIINGNIEKDNITITSIYGPNADSATFFHSLFAELANFQNSHIILGGDFNTVLNPDLEHSTISTSNNGLTDIYSPYHKTYSRIDYFLNDNSHRAT</sequence>
<dbReference type="Ensembl" id="ENSSMAT00000020610.2">
    <property type="protein sequence ID" value="ENSSMAP00000020363.2"/>
    <property type="gene ID" value="ENSSMAG00000012492.2"/>
</dbReference>
<protein>
    <recommendedName>
        <fullName evidence="3">Endonuclease/exonuclease/phosphatase domain-containing protein</fullName>
    </recommendedName>
</protein>
<name>A0A8D3AM46_SCOMX</name>
<evidence type="ECO:0000313" key="1">
    <source>
        <dbReference type="Ensembl" id="ENSSMAP00000020363.2"/>
    </source>
</evidence>
<dbReference type="Proteomes" id="UP000694558">
    <property type="component" value="Chromosome 8"/>
</dbReference>
<organism evidence="1 2">
    <name type="scientific">Scophthalmus maximus</name>
    <name type="common">Turbot</name>
    <name type="synonym">Psetta maxima</name>
    <dbReference type="NCBI Taxonomy" id="52904"/>
    <lineage>
        <taxon>Eukaryota</taxon>
        <taxon>Metazoa</taxon>
        <taxon>Chordata</taxon>
        <taxon>Craniata</taxon>
        <taxon>Vertebrata</taxon>
        <taxon>Euteleostomi</taxon>
        <taxon>Actinopterygii</taxon>
        <taxon>Neopterygii</taxon>
        <taxon>Teleostei</taxon>
        <taxon>Neoteleostei</taxon>
        <taxon>Acanthomorphata</taxon>
        <taxon>Carangaria</taxon>
        <taxon>Pleuronectiformes</taxon>
        <taxon>Pleuronectoidei</taxon>
        <taxon>Scophthalmidae</taxon>
        <taxon>Scophthalmus</taxon>
    </lineage>
</organism>
<accession>A0A8D3AM46</accession>
<evidence type="ECO:0000313" key="2">
    <source>
        <dbReference type="Proteomes" id="UP000694558"/>
    </source>
</evidence>
<reference evidence="1" key="2">
    <citation type="submission" date="2025-08" db="UniProtKB">
        <authorList>
            <consortium name="Ensembl"/>
        </authorList>
    </citation>
    <scope>IDENTIFICATION</scope>
</reference>
<proteinExistence type="predicted"/>